<evidence type="ECO:0000259" key="5">
    <source>
        <dbReference type="Pfam" id="PF25917"/>
    </source>
</evidence>
<dbReference type="SUPFAM" id="SSF111369">
    <property type="entry name" value="HlyD-like secretion proteins"/>
    <property type="match status" value="1"/>
</dbReference>
<feature type="domain" description="Multidrug resistance protein MdtA-like barrel-sandwich hybrid" evidence="5">
    <location>
        <begin position="61"/>
        <end position="197"/>
    </location>
</feature>
<dbReference type="AlphaFoldDB" id="A0A7V8VEY5"/>
<dbReference type="PROSITE" id="PS51257">
    <property type="entry name" value="PROKAR_LIPOPROTEIN"/>
    <property type="match status" value="1"/>
</dbReference>
<dbReference type="EMBL" id="JACEFB010000007">
    <property type="protein sequence ID" value="MBA2226727.1"/>
    <property type="molecule type" value="Genomic_DNA"/>
</dbReference>
<protein>
    <submittedName>
        <fullName evidence="8">Efflux RND transporter periplasmic adaptor subunit</fullName>
    </submittedName>
</protein>
<dbReference type="InterPro" id="IPR058627">
    <property type="entry name" value="MdtA-like_C"/>
</dbReference>
<comment type="subcellular location">
    <subcellularLocation>
        <location evidence="1">Cell envelope</location>
    </subcellularLocation>
</comment>
<gene>
    <name evidence="8" type="ORF">H0921_11205</name>
</gene>
<dbReference type="InterPro" id="IPR006143">
    <property type="entry name" value="RND_pump_MFP"/>
</dbReference>
<dbReference type="PANTHER" id="PTHR30158">
    <property type="entry name" value="ACRA/E-RELATED COMPONENT OF DRUG EFFLUX TRANSPORTER"/>
    <property type="match status" value="1"/>
</dbReference>
<sequence length="422" mass="46775">MGRHSAVMAAGLATALLLSLGCARPAVEPAPTPPPVVTVAQPQVHILCDYEDFTGRTEPYRLVEIRARVTGYLERVYFQDGQDVEAGAPLFQIDASIYKAEYERAAAALLKAERHLETMRLNYERAKYAYERNATAKEAYDQAVGELAEAEADVAAARAARDLAATNLAFTRISAPFAGRLSRRLVDPGNLVRADDTILTTLVALDRLYATFDVDERTVLRFRSMIAKGEYTSSRERPRPVYIGLATDEESFPLAGRIVFTDNQIDSSTGTLRIRALLENPRITRPPWYMLSPGQFIRVRLPLGPPHPAVLIPEKAIGTDQGQKYVFVLNAKNEVQRRNVRLGARYGAWRVIEDKVLSPEDRVIVEGLLRVRPGVVVQPKVAELPPLPEFFLPPEEVADVAPPPRPAELALPVRTPLPADLR</sequence>
<organism evidence="8 9">
    <name type="scientific">Thermogemmata fonticola</name>
    <dbReference type="NCBI Taxonomy" id="2755323"/>
    <lineage>
        <taxon>Bacteria</taxon>
        <taxon>Pseudomonadati</taxon>
        <taxon>Planctomycetota</taxon>
        <taxon>Planctomycetia</taxon>
        <taxon>Gemmatales</taxon>
        <taxon>Gemmataceae</taxon>
        <taxon>Thermogemmata</taxon>
    </lineage>
</organism>
<dbReference type="Gene3D" id="1.10.287.470">
    <property type="entry name" value="Helix hairpin bin"/>
    <property type="match status" value="1"/>
</dbReference>
<feature type="coiled-coil region" evidence="3">
    <location>
        <begin position="133"/>
        <end position="160"/>
    </location>
</feature>
<evidence type="ECO:0000259" key="6">
    <source>
        <dbReference type="Pfam" id="PF25944"/>
    </source>
</evidence>
<feature type="domain" description="Multidrug resistance protein MdtA-like C-terminal permuted SH3" evidence="7">
    <location>
        <begin position="309"/>
        <end position="368"/>
    </location>
</feature>
<dbReference type="Proteomes" id="UP000542342">
    <property type="component" value="Unassembled WGS sequence"/>
</dbReference>
<dbReference type="Pfam" id="PF25917">
    <property type="entry name" value="BSH_RND"/>
    <property type="match status" value="1"/>
</dbReference>
<feature type="signal peptide" evidence="4">
    <location>
        <begin position="1"/>
        <end position="25"/>
    </location>
</feature>
<dbReference type="RefSeq" id="WP_194538169.1">
    <property type="nucleotide sequence ID" value="NZ_JACEFB010000007.1"/>
</dbReference>
<proteinExistence type="inferred from homology"/>
<reference evidence="8 9" key="1">
    <citation type="submission" date="2020-07" db="EMBL/GenBank/DDBJ databases">
        <title>Thermogemmata thermophila gen. nov., sp. nov., a novel moderate thermophilic planctomycete from a Kamchatka hot spring.</title>
        <authorList>
            <person name="Elcheninov A.G."/>
            <person name="Podosokorskaya O.A."/>
            <person name="Kovaleva O.L."/>
            <person name="Novikov A."/>
            <person name="Bonch-Osmolovskaya E.A."/>
            <person name="Toshchakov S.V."/>
            <person name="Kublanov I.V."/>
        </authorList>
    </citation>
    <scope>NUCLEOTIDE SEQUENCE [LARGE SCALE GENOMIC DNA]</scope>
    <source>
        <strain evidence="8 9">2918</strain>
    </source>
</reference>
<dbReference type="InterPro" id="IPR058625">
    <property type="entry name" value="MdtA-like_BSH"/>
</dbReference>
<dbReference type="PANTHER" id="PTHR30158:SF10">
    <property type="entry name" value="CATION EFFLUX PUMP"/>
    <property type="match status" value="1"/>
</dbReference>
<dbReference type="GO" id="GO:0005886">
    <property type="term" value="C:plasma membrane"/>
    <property type="evidence" value="ECO:0007669"/>
    <property type="project" value="TreeGrafter"/>
</dbReference>
<dbReference type="GO" id="GO:0030313">
    <property type="term" value="C:cell envelope"/>
    <property type="evidence" value="ECO:0007669"/>
    <property type="project" value="UniProtKB-SubCell"/>
</dbReference>
<keyword evidence="9" id="KW-1185">Reference proteome</keyword>
<feature type="chain" id="PRO_5030584907" evidence="4">
    <location>
        <begin position="26"/>
        <end position="422"/>
    </location>
</feature>
<dbReference type="Pfam" id="PF25944">
    <property type="entry name" value="Beta-barrel_RND"/>
    <property type="match status" value="1"/>
</dbReference>
<comment type="caution">
    <text evidence="8">The sequence shown here is derived from an EMBL/GenBank/DDBJ whole genome shotgun (WGS) entry which is preliminary data.</text>
</comment>
<dbReference type="Gene3D" id="2.40.30.170">
    <property type="match status" value="1"/>
</dbReference>
<dbReference type="InterPro" id="IPR058626">
    <property type="entry name" value="MdtA-like_b-barrel"/>
</dbReference>
<feature type="domain" description="Multidrug resistance protein MdtA-like beta-barrel" evidence="6">
    <location>
        <begin position="219"/>
        <end position="303"/>
    </location>
</feature>
<keyword evidence="3" id="KW-0175">Coiled coil</keyword>
<dbReference type="GO" id="GO:0046677">
    <property type="term" value="P:response to antibiotic"/>
    <property type="evidence" value="ECO:0007669"/>
    <property type="project" value="TreeGrafter"/>
</dbReference>
<name>A0A7V8VEY5_9BACT</name>
<dbReference type="Pfam" id="PF25967">
    <property type="entry name" value="RND-MFP_C"/>
    <property type="match status" value="1"/>
</dbReference>
<dbReference type="Gene3D" id="2.40.50.100">
    <property type="match status" value="1"/>
</dbReference>
<dbReference type="Gene3D" id="2.40.420.20">
    <property type="match status" value="1"/>
</dbReference>
<evidence type="ECO:0000259" key="7">
    <source>
        <dbReference type="Pfam" id="PF25967"/>
    </source>
</evidence>
<evidence type="ECO:0000256" key="1">
    <source>
        <dbReference type="ARBA" id="ARBA00004196"/>
    </source>
</evidence>
<evidence type="ECO:0000256" key="2">
    <source>
        <dbReference type="ARBA" id="ARBA00009477"/>
    </source>
</evidence>
<keyword evidence="4" id="KW-0732">Signal</keyword>
<evidence type="ECO:0000313" key="8">
    <source>
        <dbReference type="EMBL" id="MBA2226727.1"/>
    </source>
</evidence>
<dbReference type="GO" id="GO:0022857">
    <property type="term" value="F:transmembrane transporter activity"/>
    <property type="evidence" value="ECO:0007669"/>
    <property type="project" value="InterPro"/>
</dbReference>
<comment type="similarity">
    <text evidence="2">Belongs to the membrane fusion protein (MFP) (TC 8.A.1) family.</text>
</comment>
<dbReference type="NCBIfam" id="TIGR01730">
    <property type="entry name" value="RND_mfp"/>
    <property type="match status" value="1"/>
</dbReference>
<evidence type="ECO:0000256" key="4">
    <source>
        <dbReference type="SAM" id="SignalP"/>
    </source>
</evidence>
<evidence type="ECO:0000256" key="3">
    <source>
        <dbReference type="SAM" id="Coils"/>
    </source>
</evidence>
<evidence type="ECO:0000313" key="9">
    <source>
        <dbReference type="Proteomes" id="UP000542342"/>
    </source>
</evidence>
<accession>A0A7V8VEY5</accession>